<evidence type="ECO:0000256" key="1">
    <source>
        <dbReference type="SAM" id="SignalP"/>
    </source>
</evidence>
<dbReference type="Proteomes" id="UP000054717">
    <property type="component" value="Unassembled WGS sequence"/>
</dbReference>
<proteinExistence type="predicted"/>
<keyword evidence="1" id="KW-0732">Signal</keyword>
<dbReference type="EMBL" id="FCNZ02000001">
    <property type="protein sequence ID" value="SAL10744.1"/>
    <property type="molecule type" value="Genomic_DNA"/>
</dbReference>
<accession>A0A158ET50</accession>
<protein>
    <recommendedName>
        <fullName evidence="4">Flagella basal body P-ring formation protein FlgA</fullName>
    </recommendedName>
</protein>
<feature type="chain" id="PRO_5011116879" description="Flagella basal body P-ring formation protein FlgA" evidence="1">
    <location>
        <begin position="36"/>
        <end position="255"/>
    </location>
</feature>
<reference evidence="2" key="1">
    <citation type="submission" date="2016-01" db="EMBL/GenBank/DDBJ databases">
        <authorList>
            <person name="Peeters Charlotte."/>
        </authorList>
    </citation>
    <scope>NUCLEOTIDE SEQUENCE</scope>
    <source>
        <strain evidence="2">LMG 22936</strain>
    </source>
</reference>
<dbReference type="STRING" id="326475.AWB66_00227"/>
<evidence type="ECO:0000313" key="3">
    <source>
        <dbReference type="Proteomes" id="UP000054717"/>
    </source>
</evidence>
<sequence length="255" mass="27447">MTRCSLRLLLPLFRARMRAASLAIVIALANEFACATSPLPQVVFFDTANVADREVRLGDVVNLSVLPAQWQTEAARIVVANLPRCCKANQLPTARLARAARLRMPGITPWMQGNDIASRTIVIEYGTRVAEQQAPAMTRVHASSCMRIEHPVAAGVAIRRDDIDPSTVACGNEAVRRVAYSRDTRVVHAAQALSPGDVVTALPLSTLARVRRGEPTMSSISAGLVTVSRTFIAPRDEAIGRLPLSETPSSSGDQS</sequence>
<evidence type="ECO:0000313" key="2">
    <source>
        <dbReference type="EMBL" id="SAL10744.1"/>
    </source>
</evidence>
<dbReference type="AlphaFoldDB" id="A0A158ET50"/>
<gene>
    <name evidence="2" type="ORF">AWB66_00227</name>
</gene>
<organism evidence="2 3">
    <name type="scientific">Caballeronia telluris</name>
    <dbReference type="NCBI Taxonomy" id="326475"/>
    <lineage>
        <taxon>Bacteria</taxon>
        <taxon>Pseudomonadati</taxon>
        <taxon>Pseudomonadota</taxon>
        <taxon>Betaproteobacteria</taxon>
        <taxon>Burkholderiales</taxon>
        <taxon>Burkholderiaceae</taxon>
        <taxon>Caballeronia</taxon>
    </lineage>
</organism>
<evidence type="ECO:0008006" key="4">
    <source>
        <dbReference type="Google" id="ProtNLM"/>
    </source>
</evidence>
<name>A0A158ET50_9BURK</name>
<comment type="caution">
    <text evidence="2">The sequence shown here is derived from an EMBL/GenBank/DDBJ whole genome shotgun (WGS) entry which is preliminary data.</text>
</comment>
<feature type="signal peptide" evidence="1">
    <location>
        <begin position="1"/>
        <end position="35"/>
    </location>
</feature>
<keyword evidence="3" id="KW-1185">Reference proteome</keyword>